<dbReference type="KEGG" id="vg:26049354"/>
<evidence type="ECO:0000256" key="1">
    <source>
        <dbReference type="SAM" id="Phobius"/>
    </source>
</evidence>
<gene>
    <name evidence="2" type="ORF">ceV_487</name>
</gene>
<keyword evidence="1" id="KW-0812">Transmembrane</keyword>
<feature type="transmembrane region" description="Helical" evidence="1">
    <location>
        <begin position="57"/>
        <end position="76"/>
    </location>
</feature>
<keyword evidence="1" id="KW-1133">Transmembrane helix</keyword>
<dbReference type="Proteomes" id="UP000203826">
    <property type="component" value="Segment"/>
</dbReference>
<evidence type="ECO:0000313" key="3">
    <source>
        <dbReference type="Proteomes" id="UP000203826"/>
    </source>
</evidence>
<name>A0A0N7G7P9_9VIRU</name>
<proteinExistence type="predicted"/>
<sequence>MTFIINIPRPITVIAAHQLANVDYNVATRVSEDVSNVIEWSYNHDLPWLANYAMHSLQYLDQFGSFLIAIVAWIIYNTK</sequence>
<reference evidence="2 3" key="1">
    <citation type="journal article" date="2015" name="Genome Announc.">
        <title>The 474-Kilobase-Pair Complete Genome Sequence of CeV-01B, a Virus Infecting Haptolina (Chrysochromulina) ericina (Prymnesiophyceae).</title>
        <authorList>
            <person name="Gallot-Lavallee L."/>
            <person name="Pagarete A."/>
            <person name="Legendre M."/>
            <person name="Santini S."/>
            <person name="Sandaa R.A."/>
            <person name="Himmelbauer H."/>
            <person name="Ogata H."/>
            <person name="Bratbak G."/>
            <person name="Claverie J.M."/>
        </authorList>
    </citation>
    <scope>NUCLEOTIDE SEQUENCE [LARGE SCALE GENOMIC DNA]</scope>
    <source>
        <strain evidence="2">CeV-01B</strain>
    </source>
</reference>
<protein>
    <submittedName>
        <fullName evidence="2">Uncharacterized protein</fullName>
    </submittedName>
</protein>
<accession>A0A0N7G7P9</accession>
<keyword evidence="3" id="KW-1185">Reference proteome</keyword>
<dbReference type="EMBL" id="KT820662">
    <property type="protein sequence ID" value="ALH23393.1"/>
    <property type="molecule type" value="Genomic_DNA"/>
</dbReference>
<keyword evidence="1" id="KW-0472">Membrane</keyword>
<organism evidence="2 3">
    <name type="scientific">Chrysochromulina ericina virus CeV-01B</name>
    <dbReference type="NCBI Taxonomy" id="3070830"/>
    <lineage>
        <taxon>Viruses</taxon>
        <taxon>Varidnaviria</taxon>
        <taxon>Bamfordvirae</taxon>
        <taxon>Nucleocytoviricota</taxon>
        <taxon>Megaviricetes</taxon>
        <taxon>Imitervirales</taxon>
        <taxon>Mesomimiviridae</taxon>
        <taxon>Tethysvirus</taxon>
        <taxon>Tethysvirus raunefjordenense</taxon>
    </lineage>
</organism>
<evidence type="ECO:0000313" key="2">
    <source>
        <dbReference type="EMBL" id="ALH23393.1"/>
    </source>
</evidence>